<feature type="region of interest" description="Disordered" evidence="1">
    <location>
        <begin position="423"/>
        <end position="453"/>
    </location>
</feature>
<feature type="region of interest" description="Disordered" evidence="1">
    <location>
        <begin position="246"/>
        <end position="266"/>
    </location>
</feature>
<dbReference type="InterPro" id="IPR046896">
    <property type="entry name" value="Cup1-like_N"/>
</dbReference>
<dbReference type="Proteomes" id="UP000242877">
    <property type="component" value="Unassembled WGS sequence"/>
</dbReference>
<feature type="compositionally biased region" description="Basic and acidic residues" evidence="1">
    <location>
        <begin position="348"/>
        <end position="360"/>
    </location>
</feature>
<name>A0A167ZAK7_9EURO</name>
<accession>A0A167ZAK7</accession>
<evidence type="ECO:0000259" key="2">
    <source>
        <dbReference type="Pfam" id="PF20263"/>
    </source>
</evidence>
<gene>
    <name evidence="3" type="ORF">AAP_03057</name>
</gene>
<feature type="compositionally biased region" description="Polar residues" evidence="1">
    <location>
        <begin position="336"/>
        <end position="345"/>
    </location>
</feature>
<evidence type="ECO:0000313" key="4">
    <source>
        <dbReference type="Proteomes" id="UP000242877"/>
    </source>
</evidence>
<dbReference type="CDD" id="cd20273">
    <property type="entry name" value="Complex1_LYR_unchar"/>
    <property type="match status" value="1"/>
</dbReference>
<organism evidence="3 4">
    <name type="scientific">Ascosphaera apis ARSEF 7405</name>
    <dbReference type="NCBI Taxonomy" id="392613"/>
    <lineage>
        <taxon>Eukaryota</taxon>
        <taxon>Fungi</taxon>
        <taxon>Dikarya</taxon>
        <taxon>Ascomycota</taxon>
        <taxon>Pezizomycotina</taxon>
        <taxon>Eurotiomycetes</taxon>
        <taxon>Eurotiomycetidae</taxon>
        <taxon>Onygenales</taxon>
        <taxon>Ascosphaeraceae</taxon>
        <taxon>Ascosphaera</taxon>
    </lineage>
</organism>
<evidence type="ECO:0000313" key="3">
    <source>
        <dbReference type="EMBL" id="KZZ92402.1"/>
    </source>
</evidence>
<comment type="caution">
    <text evidence="3">The sequence shown here is derived from an EMBL/GenBank/DDBJ whole genome shotgun (WGS) entry which is preliminary data.</text>
</comment>
<dbReference type="VEuPathDB" id="FungiDB:AAP_03057"/>
<reference evidence="3 4" key="1">
    <citation type="journal article" date="2016" name="Genome Biol. Evol.">
        <title>Divergent and convergent evolution of fungal pathogenicity.</title>
        <authorList>
            <person name="Shang Y."/>
            <person name="Xiao G."/>
            <person name="Zheng P."/>
            <person name="Cen K."/>
            <person name="Zhan S."/>
            <person name="Wang C."/>
        </authorList>
    </citation>
    <scope>NUCLEOTIDE SEQUENCE [LARGE SCALE GENOMIC DNA]</scope>
    <source>
        <strain evidence="3 4">ARSEF 7405</strain>
    </source>
</reference>
<dbReference type="OrthoDB" id="5521299at2759"/>
<dbReference type="Pfam" id="PF20263">
    <property type="entry name" value="LYRM2-like"/>
    <property type="match status" value="1"/>
</dbReference>
<dbReference type="EMBL" id="AZGZ01000011">
    <property type="protein sequence ID" value="KZZ92402.1"/>
    <property type="molecule type" value="Genomic_DNA"/>
</dbReference>
<keyword evidence="4" id="KW-1185">Reference proteome</keyword>
<feature type="domain" description="LYR motif-containing protein Cup1-like N-terminal" evidence="2">
    <location>
        <begin position="14"/>
        <end position="103"/>
    </location>
</feature>
<proteinExistence type="predicted"/>
<feature type="compositionally biased region" description="Basic and acidic residues" evidence="1">
    <location>
        <begin position="441"/>
        <end position="453"/>
    </location>
</feature>
<dbReference type="AlphaFoldDB" id="A0A167ZAK7"/>
<protein>
    <recommendedName>
        <fullName evidence="2">LYR motif-containing protein Cup1-like N-terminal domain-containing protein</fullName>
    </recommendedName>
</protein>
<sequence>MLQVAFVPPWKHVFRSLLREAAYLPDPIARRYMRSYILESYHFHWPHVIPNSSQTPHGQVVLERRARQLLSILRRANEGYIKPLERVLMLSYARIGRRRYELLEPYFGMVHSAKPKYKRDPGPTREMPHQWSPTVSLRLLIESQSLNAYVKASKVVPVIRAPYPPPDTYTKSGKLIPRDRIMQKWYYSLIERVLPPLPNEEWHTLHELIVGTEPWELPERRKRVRGRGIRKYRLERELLREYHGAGLISPPQDQNKEASYIDSADSNKGNLEDEFDLTINRNALTPEFLVFGPQKGHTFRPYVRGRPHQITRRFMTTLWNRIIQLTPRFEFAENVAQTSVSSPQDSETEPKEINSSKQENDESDEESEPKHKGKRTESIPAPSSGVSNRFVVLWGKPEVSIPVYHTIEPASTDSFFGGVSPNGQIIDTRKKSNKPVQRHVAQHDMGEKDTRSL</sequence>
<feature type="region of interest" description="Disordered" evidence="1">
    <location>
        <begin position="336"/>
        <end position="383"/>
    </location>
</feature>
<evidence type="ECO:0000256" key="1">
    <source>
        <dbReference type="SAM" id="MobiDB-lite"/>
    </source>
</evidence>